<sequence length="213" mass="24949">MQLPYDFTLTIKSMISQPNMSRERAFTSLCEAVLRAQYSVAKQHFEYLLSSYDMSQWYTHIHIPLFKVIKILETNELLAYDKIEKIKEMYCHILKETKVKLGELPMQRDIVLVLIGDEVEQDELIHLFEGVLYAEGMYPIIIRNEKSTQEIEAMIQRLHITQVFAIGNVSQYASNVCHIVLQELENILTTCSYDDLQAVHVRSRLQRYEELSI</sequence>
<reference evidence="1 2" key="1">
    <citation type="submission" date="2016-07" db="EMBL/GenBank/DDBJ databases">
        <title>Caryophanon latum genome sequencing.</title>
        <authorList>
            <person name="Verma A."/>
            <person name="Pal Y."/>
            <person name="Krishnamurthi S."/>
        </authorList>
    </citation>
    <scope>NUCLEOTIDE SEQUENCE [LARGE SCALE GENOMIC DNA]</scope>
    <source>
        <strain evidence="1 2">DSM 14151</strain>
    </source>
</reference>
<organism evidence="1 2">
    <name type="scientific">Caryophanon latum</name>
    <dbReference type="NCBI Taxonomy" id="33977"/>
    <lineage>
        <taxon>Bacteria</taxon>
        <taxon>Bacillati</taxon>
        <taxon>Bacillota</taxon>
        <taxon>Bacilli</taxon>
        <taxon>Bacillales</taxon>
        <taxon>Caryophanaceae</taxon>
        <taxon>Caryophanon</taxon>
    </lineage>
</organism>
<protein>
    <submittedName>
        <fullName evidence="1">Uncharacterized protein</fullName>
    </submittedName>
</protein>
<keyword evidence="2" id="KW-1185">Reference proteome</keyword>
<comment type="caution">
    <text evidence="1">The sequence shown here is derived from an EMBL/GenBank/DDBJ whole genome shotgun (WGS) entry which is preliminary data.</text>
</comment>
<name>A0A1C0YIH9_9BACL</name>
<dbReference type="Proteomes" id="UP000093482">
    <property type="component" value="Unassembled WGS sequence"/>
</dbReference>
<evidence type="ECO:0000313" key="1">
    <source>
        <dbReference type="EMBL" id="OCS86992.1"/>
    </source>
</evidence>
<evidence type="ECO:0000313" key="2">
    <source>
        <dbReference type="Proteomes" id="UP000093482"/>
    </source>
</evidence>
<dbReference type="AlphaFoldDB" id="A0A1C0YIH9"/>
<proteinExistence type="predicted"/>
<dbReference type="RefSeq" id="WP_066465957.1">
    <property type="nucleotide sequence ID" value="NZ_MATO01000059.1"/>
</dbReference>
<accession>A0A1C0YIH9</accession>
<gene>
    <name evidence="1" type="ORF">A6K76_14185</name>
</gene>
<dbReference type="EMBL" id="MATO01000059">
    <property type="protein sequence ID" value="OCS86992.1"/>
    <property type="molecule type" value="Genomic_DNA"/>
</dbReference>